<comment type="caution">
    <text evidence="2">The sequence shown here is derived from an EMBL/GenBank/DDBJ whole genome shotgun (WGS) entry which is preliminary data.</text>
</comment>
<feature type="chain" id="PRO_5043831255" evidence="1">
    <location>
        <begin position="21"/>
        <end position="87"/>
    </location>
</feature>
<evidence type="ECO:0000313" key="2">
    <source>
        <dbReference type="EMBL" id="GFR67762.1"/>
    </source>
</evidence>
<dbReference type="AlphaFoldDB" id="A0AAV4F2Y8"/>
<dbReference type="EMBL" id="BMAT01004072">
    <property type="protein sequence ID" value="GFR67762.1"/>
    <property type="molecule type" value="Genomic_DNA"/>
</dbReference>
<dbReference type="Proteomes" id="UP000762676">
    <property type="component" value="Unassembled WGS sequence"/>
</dbReference>
<protein>
    <submittedName>
        <fullName evidence="2">Uncharacterized protein</fullName>
    </submittedName>
</protein>
<accession>A0AAV4F2Y8</accession>
<sequence>MRLRDRTKVFALLCQQVVLATNQGGVTLKRVPERHNNNLTTAKMGIFLTPFLPTTKAVTENDGRAGGSRQANLLLTGRAAAADQFPL</sequence>
<reference evidence="2 3" key="1">
    <citation type="journal article" date="2021" name="Elife">
        <title>Chloroplast acquisition without the gene transfer in kleptoplastic sea slugs, Plakobranchus ocellatus.</title>
        <authorList>
            <person name="Maeda T."/>
            <person name="Takahashi S."/>
            <person name="Yoshida T."/>
            <person name="Shimamura S."/>
            <person name="Takaki Y."/>
            <person name="Nagai Y."/>
            <person name="Toyoda A."/>
            <person name="Suzuki Y."/>
            <person name="Arimoto A."/>
            <person name="Ishii H."/>
            <person name="Satoh N."/>
            <person name="Nishiyama T."/>
            <person name="Hasebe M."/>
            <person name="Maruyama T."/>
            <person name="Minagawa J."/>
            <person name="Obokata J."/>
            <person name="Shigenobu S."/>
        </authorList>
    </citation>
    <scope>NUCLEOTIDE SEQUENCE [LARGE SCALE GENOMIC DNA]</scope>
</reference>
<proteinExistence type="predicted"/>
<keyword evidence="3" id="KW-1185">Reference proteome</keyword>
<feature type="signal peptide" evidence="1">
    <location>
        <begin position="1"/>
        <end position="20"/>
    </location>
</feature>
<organism evidence="2 3">
    <name type="scientific">Elysia marginata</name>
    <dbReference type="NCBI Taxonomy" id="1093978"/>
    <lineage>
        <taxon>Eukaryota</taxon>
        <taxon>Metazoa</taxon>
        <taxon>Spiralia</taxon>
        <taxon>Lophotrochozoa</taxon>
        <taxon>Mollusca</taxon>
        <taxon>Gastropoda</taxon>
        <taxon>Heterobranchia</taxon>
        <taxon>Euthyneura</taxon>
        <taxon>Panpulmonata</taxon>
        <taxon>Sacoglossa</taxon>
        <taxon>Placobranchoidea</taxon>
        <taxon>Plakobranchidae</taxon>
        <taxon>Elysia</taxon>
    </lineage>
</organism>
<evidence type="ECO:0000313" key="3">
    <source>
        <dbReference type="Proteomes" id="UP000762676"/>
    </source>
</evidence>
<keyword evidence="1" id="KW-0732">Signal</keyword>
<gene>
    <name evidence="2" type="ORF">ElyMa_002007200</name>
</gene>
<name>A0AAV4F2Y8_9GAST</name>
<evidence type="ECO:0000256" key="1">
    <source>
        <dbReference type="SAM" id="SignalP"/>
    </source>
</evidence>